<sequence>MGQEHSNTNDPKENIVVPTEYNIISGLIGLGPDILLEILNEMNNLPDAQKFLIICKKTFELMKHSRFTKIIESLRFVKYTFLIPDKKYRIAESNQFIHLEPDFEHCTVALNPVLSNGIFRIEFIFVNHDEGLHYCVGIAESSCVFGSGKGPDDDGNDKKTVRYWNDGDVGHIGYNYIKGNKEFKCGQKVAIEANLYSKPFSLRFFIDNEEQQNNFIYIPSEIRFW</sequence>
<feature type="non-terminal residue" evidence="1">
    <location>
        <position position="225"/>
    </location>
</feature>
<evidence type="ECO:0000313" key="2">
    <source>
        <dbReference type="Proteomes" id="UP000324800"/>
    </source>
</evidence>
<organism evidence="1 2">
    <name type="scientific">Streblomastix strix</name>
    <dbReference type="NCBI Taxonomy" id="222440"/>
    <lineage>
        <taxon>Eukaryota</taxon>
        <taxon>Metamonada</taxon>
        <taxon>Preaxostyla</taxon>
        <taxon>Oxymonadida</taxon>
        <taxon>Streblomastigidae</taxon>
        <taxon>Streblomastix</taxon>
    </lineage>
</organism>
<gene>
    <name evidence="1" type="ORF">EZS28_027812</name>
</gene>
<dbReference type="EMBL" id="SNRW01010371">
    <property type="protein sequence ID" value="KAA6376661.1"/>
    <property type="molecule type" value="Genomic_DNA"/>
</dbReference>
<reference evidence="1 2" key="1">
    <citation type="submission" date="2019-03" db="EMBL/GenBank/DDBJ databases">
        <title>Single cell metagenomics reveals metabolic interactions within the superorganism composed of flagellate Streblomastix strix and complex community of Bacteroidetes bacteria on its surface.</title>
        <authorList>
            <person name="Treitli S.C."/>
            <person name="Kolisko M."/>
            <person name="Husnik F."/>
            <person name="Keeling P."/>
            <person name="Hampl V."/>
        </authorList>
    </citation>
    <scope>NUCLEOTIDE SEQUENCE [LARGE SCALE GENOMIC DNA]</scope>
    <source>
        <strain evidence="1">ST1C</strain>
    </source>
</reference>
<proteinExistence type="predicted"/>
<evidence type="ECO:0008006" key="3">
    <source>
        <dbReference type="Google" id="ProtNLM"/>
    </source>
</evidence>
<name>A0A5J4V3N8_9EUKA</name>
<evidence type="ECO:0000313" key="1">
    <source>
        <dbReference type="EMBL" id="KAA6376661.1"/>
    </source>
</evidence>
<dbReference type="AlphaFoldDB" id="A0A5J4V3N8"/>
<comment type="caution">
    <text evidence="1">The sequence shown here is derived from an EMBL/GenBank/DDBJ whole genome shotgun (WGS) entry which is preliminary data.</text>
</comment>
<protein>
    <recommendedName>
        <fullName evidence="3">B30.2/SPRY domain-containing protein</fullName>
    </recommendedName>
</protein>
<accession>A0A5J4V3N8</accession>
<dbReference type="Proteomes" id="UP000324800">
    <property type="component" value="Unassembled WGS sequence"/>
</dbReference>